<dbReference type="EMBL" id="JANBVB010001761">
    <property type="protein sequence ID" value="KAJ2889585.1"/>
    <property type="molecule type" value="Genomic_DNA"/>
</dbReference>
<comment type="caution">
    <text evidence="1">The sequence shown here is derived from an EMBL/GenBank/DDBJ whole genome shotgun (WGS) entry which is preliminary data.</text>
</comment>
<name>A0ACC1LYF8_9FUNG</name>
<evidence type="ECO:0000313" key="1">
    <source>
        <dbReference type="EMBL" id="KAJ2889585.1"/>
    </source>
</evidence>
<feature type="non-terminal residue" evidence="1">
    <location>
        <position position="1"/>
    </location>
</feature>
<gene>
    <name evidence="1" type="ORF">IWW38_004617</name>
</gene>
<keyword evidence="2" id="KW-1185">Reference proteome</keyword>
<proteinExistence type="predicted"/>
<sequence>FAEALQGTTDYLLVAAIAKVATKMVSVDALGRVISEQLKRELSNAYANVEDALSGLMAHFVLVLREHSLAVSAITEWLLDQARVVTGTERQAVCIAGITGISVYHLTSLAAVAAAS</sequence>
<evidence type="ECO:0000313" key="2">
    <source>
        <dbReference type="Proteomes" id="UP001139981"/>
    </source>
</evidence>
<organism evidence="1 2">
    <name type="scientific">Coemansia aciculifera</name>
    <dbReference type="NCBI Taxonomy" id="417176"/>
    <lineage>
        <taxon>Eukaryota</taxon>
        <taxon>Fungi</taxon>
        <taxon>Fungi incertae sedis</taxon>
        <taxon>Zoopagomycota</taxon>
        <taxon>Kickxellomycotina</taxon>
        <taxon>Kickxellomycetes</taxon>
        <taxon>Kickxellales</taxon>
        <taxon>Kickxellaceae</taxon>
        <taxon>Coemansia</taxon>
    </lineage>
</organism>
<protein>
    <submittedName>
        <fullName evidence="1">Uncharacterized protein</fullName>
    </submittedName>
</protein>
<accession>A0ACC1LYF8</accession>
<dbReference type="Proteomes" id="UP001139981">
    <property type="component" value="Unassembled WGS sequence"/>
</dbReference>
<reference evidence="1" key="1">
    <citation type="submission" date="2022-07" db="EMBL/GenBank/DDBJ databases">
        <title>Phylogenomic reconstructions and comparative analyses of Kickxellomycotina fungi.</title>
        <authorList>
            <person name="Reynolds N.K."/>
            <person name="Stajich J.E."/>
            <person name="Barry K."/>
            <person name="Grigoriev I.V."/>
            <person name="Crous P."/>
            <person name="Smith M.E."/>
        </authorList>
    </citation>
    <scope>NUCLEOTIDE SEQUENCE</scope>
    <source>
        <strain evidence="1">CBS 190363</strain>
    </source>
</reference>
<feature type="non-terminal residue" evidence="1">
    <location>
        <position position="116"/>
    </location>
</feature>